<evidence type="ECO:0000313" key="9">
    <source>
        <dbReference type="Proteomes" id="UP000297839"/>
    </source>
</evidence>
<comment type="similarity">
    <text evidence="2">Belongs to the DoxX family.</text>
</comment>
<keyword evidence="6 7" id="KW-0472">Membrane</keyword>
<dbReference type="InterPro" id="IPR051907">
    <property type="entry name" value="DoxX-like_oxidoreductase"/>
</dbReference>
<keyword evidence="4 7" id="KW-0812">Transmembrane</keyword>
<name>A0A4Z0BTK9_9BURK</name>
<dbReference type="Pfam" id="PF07681">
    <property type="entry name" value="DoxX"/>
    <property type="match status" value="1"/>
</dbReference>
<feature type="transmembrane region" description="Helical" evidence="7">
    <location>
        <begin position="50"/>
        <end position="73"/>
    </location>
</feature>
<keyword evidence="5 7" id="KW-1133">Transmembrane helix</keyword>
<dbReference type="RefSeq" id="WP_135249850.1">
    <property type="nucleotide sequence ID" value="NZ_SMLK01000003.1"/>
</dbReference>
<dbReference type="GO" id="GO:0005886">
    <property type="term" value="C:plasma membrane"/>
    <property type="evidence" value="ECO:0007669"/>
    <property type="project" value="UniProtKB-SubCell"/>
</dbReference>
<reference evidence="8 9" key="1">
    <citation type="submission" date="2019-03" db="EMBL/GenBank/DDBJ databases">
        <title>Ramlibacter sp. 18x22-1, whole genome shotgun sequence.</title>
        <authorList>
            <person name="Zhang X."/>
            <person name="Feng G."/>
            <person name="Zhu H."/>
        </authorList>
    </citation>
    <scope>NUCLEOTIDE SEQUENCE [LARGE SCALE GENOMIC DNA]</scope>
    <source>
        <strain evidence="8 9">18x22-1</strain>
    </source>
</reference>
<evidence type="ECO:0000256" key="2">
    <source>
        <dbReference type="ARBA" id="ARBA00006679"/>
    </source>
</evidence>
<dbReference type="InterPro" id="IPR032808">
    <property type="entry name" value="DoxX"/>
</dbReference>
<comment type="caution">
    <text evidence="8">The sequence shown here is derived from an EMBL/GenBank/DDBJ whole genome shotgun (WGS) entry which is preliminary data.</text>
</comment>
<protein>
    <submittedName>
        <fullName evidence="8">DoxX family protein</fullName>
    </submittedName>
</protein>
<dbReference type="EMBL" id="SMLK01000003">
    <property type="protein sequence ID" value="TFZ01750.1"/>
    <property type="molecule type" value="Genomic_DNA"/>
</dbReference>
<dbReference type="PANTHER" id="PTHR33452">
    <property type="entry name" value="OXIDOREDUCTASE CATD-RELATED"/>
    <property type="match status" value="1"/>
</dbReference>
<sequence length="141" mass="14865">MSAIPAFPQPASPLGPVLLRAGLGAMWISHALLKVLVFTLPGAAKFFDSVGLPGILVHPVVAAELLGGVAILAGFYGRQVSLLLMPILAVAAWVHWPNGWVFTSANGGWEYPMFLLVMSAVHWLVGDGAYAARRSPLLVPA</sequence>
<gene>
    <name evidence="8" type="ORF">EZ216_11185</name>
</gene>
<dbReference type="PANTHER" id="PTHR33452:SF1">
    <property type="entry name" value="INNER MEMBRANE PROTEIN YPHA-RELATED"/>
    <property type="match status" value="1"/>
</dbReference>
<evidence type="ECO:0000256" key="4">
    <source>
        <dbReference type="ARBA" id="ARBA00022692"/>
    </source>
</evidence>
<feature type="transmembrane region" description="Helical" evidence="7">
    <location>
        <begin position="21"/>
        <end position="44"/>
    </location>
</feature>
<accession>A0A4Z0BTK9</accession>
<dbReference type="OrthoDB" id="5382961at2"/>
<evidence type="ECO:0000256" key="5">
    <source>
        <dbReference type="ARBA" id="ARBA00022989"/>
    </source>
</evidence>
<evidence type="ECO:0000313" key="8">
    <source>
        <dbReference type="EMBL" id="TFZ01750.1"/>
    </source>
</evidence>
<keyword evidence="3" id="KW-1003">Cell membrane</keyword>
<evidence type="ECO:0000256" key="3">
    <source>
        <dbReference type="ARBA" id="ARBA00022475"/>
    </source>
</evidence>
<keyword evidence="9" id="KW-1185">Reference proteome</keyword>
<proteinExistence type="inferred from homology"/>
<dbReference type="AlphaFoldDB" id="A0A4Z0BTK9"/>
<comment type="subcellular location">
    <subcellularLocation>
        <location evidence="1">Cell membrane</location>
        <topology evidence="1">Multi-pass membrane protein</topology>
    </subcellularLocation>
</comment>
<evidence type="ECO:0000256" key="7">
    <source>
        <dbReference type="SAM" id="Phobius"/>
    </source>
</evidence>
<feature type="transmembrane region" description="Helical" evidence="7">
    <location>
        <begin position="80"/>
        <end position="96"/>
    </location>
</feature>
<feature type="transmembrane region" description="Helical" evidence="7">
    <location>
        <begin position="108"/>
        <end position="125"/>
    </location>
</feature>
<evidence type="ECO:0000256" key="1">
    <source>
        <dbReference type="ARBA" id="ARBA00004651"/>
    </source>
</evidence>
<evidence type="ECO:0000256" key="6">
    <source>
        <dbReference type="ARBA" id="ARBA00023136"/>
    </source>
</evidence>
<organism evidence="8 9">
    <name type="scientific">Ramlibacter humi</name>
    <dbReference type="NCBI Taxonomy" id="2530451"/>
    <lineage>
        <taxon>Bacteria</taxon>
        <taxon>Pseudomonadati</taxon>
        <taxon>Pseudomonadota</taxon>
        <taxon>Betaproteobacteria</taxon>
        <taxon>Burkholderiales</taxon>
        <taxon>Comamonadaceae</taxon>
        <taxon>Ramlibacter</taxon>
    </lineage>
</organism>
<dbReference type="Proteomes" id="UP000297839">
    <property type="component" value="Unassembled WGS sequence"/>
</dbReference>